<dbReference type="Proteomes" id="UP000503251">
    <property type="component" value="Chromosome"/>
</dbReference>
<dbReference type="Gene3D" id="1.10.1660.10">
    <property type="match status" value="1"/>
</dbReference>
<dbReference type="SUPFAM" id="SSF46955">
    <property type="entry name" value="Putative DNA-binding domain"/>
    <property type="match status" value="1"/>
</dbReference>
<organism evidence="4 5">
    <name type="scientific">Oceanidesulfovibrio marinus</name>
    <dbReference type="NCBI Taxonomy" id="370038"/>
    <lineage>
        <taxon>Bacteria</taxon>
        <taxon>Pseudomonadati</taxon>
        <taxon>Thermodesulfobacteriota</taxon>
        <taxon>Desulfovibrionia</taxon>
        <taxon>Desulfovibrionales</taxon>
        <taxon>Desulfovibrionaceae</taxon>
        <taxon>Oceanidesulfovibrio</taxon>
    </lineage>
</organism>
<name>A0A6P1ZQL0_9BACT</name>
<dbReference type="EMBL" id="QMIF01000001">
    <property type="protein sequence ID" value="TVM36775.1"/>
    <property type="molecule type" value="Genomic_DNA"/>
</dbReference>
<dbReference type="Proteomes" id="UP000434052">
    <property type="component" value="Unassembled WGS sequence"/>
</dbReference>
<dbReference type="RefSeq" id="WP_144233827.1">
    <property type="nucleotide sequence ID" value="NZ_QMIF01000001.1"/>
</dbReference>
<dbReference type="EMBL" id="CP039543">
    <property type="protein sequence ID" value="QJT08797.1"/>
    <property type="molecule type" value="Genomic_DNA"/>
</dbReference>
<gene>
    <name evidence="4" type="ORF">DQK91_02310</name>
    <name evidence="3" type="ORF">E8L03_07600</name>
</gene>
<dbReference type="Pfam" id="PF13411">
    <property type="entry name" value="MerR_1"/>
    <property type="match status" value="1"/>
</dbReference>
<dbReference type="InterPro" id="IPR000551">
    <property type="entry name" value="MerR-type_HTH_dom"/>
</dbReference>
<evidence type="ECO:0000313" key="3">
    <source>
        <dbReference type="EMBL" id="QJT08797.1"/>
    </source>
</evidence>
<feature type="coiled-coil region" evidence="1">
    <location>
        <begin position="112"/>
        <end position="164"/>
    </location>
</feature>
<reference evidence="4 5" key="1">
    <citation type="submission" date="2018-06" db="EMBL/GenBank/DDBJ databases">
        <title>Complete genome of Desulfovibrio marinus P48SEP.</title>
        <authorList>
            <person name="Crispim J.S."/>
            <person name="Vidigal P.M.P."/>
            <person name="Silva L.C.F."/>
            <person name="Araujo L.C."/>
            <person name="Laguardia C.N."/>
            <person name="Dias R.S."/>
            <person name="Sousa M.P."/>
            <person name="Paula S.O."/>
            <person name="Silva C."/>
        </authorList>
    </citation>
    <scope>NUCLEOTIDE SEQUENCE [LARGE SCALE GENOMIC DNA]</scope>
    <source>
        <strain evidence="4 5">P48SEP</strain>
    </source>
</reference>
<protein>
    <submittedName>
        <fullName evidence="4">MerR family transcriptional regulator</fullName>
    </submittedName>
</protein>
<dbReference type="InterPro" id="IPR009061">
    <property type="entry name" value="DNA-bd_dom_put_sf"/>
</dbReference>
<keyword evidence="1" id="KW-0175">Coiled coil</keyword>
<evidence type="ECO:0000313" key="4">
    <source>
        <dbReference type="EMBL" id="TVM36775.1"/>
    </source>
</evidence>
<evidence type="ECO:0000313" key="6">
    <source>
        <dbReference type="Proteomes" id="UP000503251"/>
    </source>
</evidence>
<sequence length="305" mass="34171">MASSSEYLSLREIGRRLNIPPSSVAYYKDRFSQFIPQQGGSGRRIRYPADAIPVFKEIRHMFNNNYSAEQVERDLARKFSPVCDLPHGQAEPQSVAELAGVVEKLSGLLDTQALFRAEIDSLRGELSTLKEEKERIEARYRDEIARLESEVEALRAERAAMFEEIWERIDRSADAGAKRSARPGAGFMQRPLVVTNDKGEYLGVAGKHGHFSLQEFVRIVRGNAGDSQRQVAMRWTAAGKDGYVLTLTTKDPAGQGHEHAIELQETVTPSGNRVVRIAKLTIDGNPVPDPFLMVLFRKIRDGFDV</sequence>
<proteinExistence type="predicted"/>
<keyword evidence="6" id="KW-1185">Reference proteome</keyword>
<dbReference type="AlphaFoldDB" id="A0A6P1ZQL0"/>
<evidence type="ECO:0000256" key="1">
    <source>
        <dbReference type="SAM" id="Coils"/>
    </source>
</evidence>
<dbReference type="GO" id="GO:0006355">
    <property type="term" value="P:regulation of DNA-templated transcription"/>
    <property type="evidence" value="ECO:0007669"/>
    <property type="project" value="InterPro"/>
</dbReference>
<evidence type="ECO:0000313" key="5">
    <source>
        <dbReference type="Proteomes" id="UP000434052"/>
    </source>
</evidence>
<evidence type="ECO:0000259" key="2">
    <source>
        <dbReference type="Pfam" id="PF13411"/>
    </source>
</evidence>
<dbReference type="Gene3D" id="1.20.58.130">
    <property type="match status" value="1"/>
</dbReference>
<accession>A0A6P1ZQL0</accession>
<dbReference type="OrthoDB" id="5447718at2"/>
<reference evidence="3 6" key="2">
    <citation type="submission" date="2019-04" db="EMBL/GenBank/DDBJ databases">
        <title>Isolation and culture of sulfate reducing bacteria from the cold seep of the South China Sea.</title>
        <authorList>
            <person name="Sun C."/>
            <person name="Liu R."/>
        </authorList>
    </citation>
    <scope>NUCLEOTIDE SEQUENCE [LARGE SCALE GENOMIC DNA]</scope>
    <source>
        <strain evidence="3 6">CS1</strain>
    </source>
</reference>
<feature type="domain" description="HTH merR-type" evidence="2">
    <location>
        <begin position="9"/>
        <end position="73"/>
    </location>
</feature>
<dbReference type="GO" id="GO:0003677">
    <property type="term" value="F:DNA binding"/>
    <property type="evidence" value="ECO:0007669"/>
    <property type="project" value="InterPro"/>
</dbReference>